<accession>A0A369TPF2</accession>
<evidence type="ECO:0000256" key="1">
    <source>
        <dbReference type="SAM" id="SignalP"/>
    </source>
</evidence>
<proteinExistence type="predicted"/>
<dbReference type="AlphaFoldDB" id="A0A369TPF2"/>
<evidence type="ECO:0000313" key="3">
    <source>
        <dbReference type="Proteomes" id="UP000253977"/>
    </source>
</evidence>
<feature type="chain" id="PRO_5016736147" evidence="1">
    <location>
        <begin position="22"/>
        <end position="135"/>
    </location>
</feature>
<reference evidence="2 3" key="1">
    <citation type="submission" date="2018-07" db="EMBL/GenBank/DDBJ databases">
        <title>Thalassococcus profundi sp. nov., a marine bacterium isolated from deep seawater of Okinawa Trough.</title>
        <authorList>
            <person name="Yu M."/>
        </authorList>
    </citation>
    <scope>NUCLEOTIDE SEQUENCE [LARGE SCALE GENOMIC DNA]</scope>
    <source>
        <strain evidence="2 3">WRAS1</strain>
    </source>
</reference>
<organism evidence="2 3">
    <name type="scientific">Thalassococcus profundi</name>
    <dbReference type="NCBI Taxonomy" id="2282382"/>
    <lineage>
        <taxon>Bacteria</taxon>
        <taxon>Pseudomonadati</taxon>
        <taxon>Pseudomonadota</taxon>
        <taxon>Alphaproteobacteria</taxon>
        <taxon>Rhodobacterales</taxon>
        <taxon>Roseobacteraceae</taxon>
        <taxon>Thalassococcus</taxon>
    </lineage>
</organism>
<protein>
    <submittedName>
        <fullName evidence="2">Uncharacterized protein</fullName>
    </submittedName>
</protein>
<evidence type="ECO:0000313" key="2">
    <source>
        <dbReference type="EMBL" id="RDD67171.1"/>
    </source>
</evidence>
<feature type="signal peptide" evidence="1">
    <location>
        <begin position="1"/>
        <end position="21"/>
    </location>
</feature>
<keyword evidence="1" id="KW-0732">Signal</keyword>
<dbReference type="Proteomes" id="UP000253977">
    <property type="component" value="Unassembled WGS sequence"/>
</dbReference>
<gene>
    <name evidence="2" type="ORF">DU478_05385</name>
</gene>
<name>A0A369TPF2_9RHOB</name>
<sequence length="135" mass="14172">MRYSSLCATAILALGSLPSAAEECFICDEVVELTEGYATCFTDNFDVLMEALDAAPAGRQQVNLAGCDANGDAAGQRGGLLEMGALPPANTEMRIKSVYILDRPLALCLRDLIAAHEGPFDPSVAFDLVEACNAG</sequence>
<dbReference type="EMBL" id="QPMK01000003">
    <property type="protein sequence ID" value="RDD67171.1"/>
    <property type="molecule type" value="Genomic_DNA"/>
</dbReference>
<comment type="caution">
    <text evidence="2">The sequence shown here is derived from an EMBL/GenBank/DDBJ whole genome shotgun (WGS) entry which is preliminary data.</text>
</comment>
<keyword evidence="3" id="KW-1185">Reference proteome</keyword>